<comment type="subcellular location">
    <subcellularLocation>
        <location evidence="1">Cell membrane</location>
        <topology evidence="1">Multi-pass membrane protein</topology>
    </subcellularLocation>
</comment>
<keyword evidence="15" id="KW-1185">Reference proteome</keyword>
<dbReference type="InterPro" id="IPR036890">
    <property type="entry name" value="HATPase_C_sf"/>
</dbReference>
<evidence type="ECO:0000256" key="5">
    <source>
        <dbReference type="ARBA" id="ARBA00022692"/>
    </source>
</evidence>
<dbReference type="GO" id="GO:0005886">
    <property type="term" value="C:plasma membrane"/>
    <property type="evidence" value="ECO:0007669"/>
    <property type="project" value="UniProtKB-SubCell"/>
</dbReference>
<dbReference type="InterPro" id="IPR003660">
    <property type="entry name" value="HAMP_dom"/>
</dbReference>
<name>A0A3E3IAQ5_9FIRM</name>
<evidence type="ECO:0000256" key="3">
    <source>
        <dbReference type="ARBA" id="ARBA00022553"/>
    </source>
</evidence>
<dbReference type="PANTHER" id="PTHR34220">
    <property type="entry name" value="SENSOR HISTIDINE KINASE YPDA"/>
    <property type="match status" value="1"/>
</dbReference>
<dbReference type="RefSeq" id="WP_117543696.1">
    <property type="nucleotide sequence ID" value="NZ_QVLV01000002.1"/>
</dbReference>
<dbReference type="GeneID" id="97985950"/>
<proteinExistence type="predicted"/>
<gene>
    <name evidence="14" type="ORF">DXC51_03370</name>
</gene>
<evidence type="ECO:0000313" key="15">
    <source>
        <dbReference type="Proteomes" id="UP000260812"/>
    </source>
</evidence>
<keyword evidence="6" id="KW-0547">Nucleotide-binding</keyword>
<dbReference type="PROSITE" id="PS50885">
    <property type="entry name" value="HAMP"/>
    <property type="match status" value="1"/>
</dbReference>
<dbReference type="CDD" id="cd06225">
    <property type="entry name" value="HAMP"/>
    <property type="match status" value="1"/>
</dbReference>
<organism evidence="14 15">
    <name type="scientific">Eisenbergiella massiliensis</name>
    <dbReference type="NCBI Taxonomy" id="1720294"/>
    <lineage>
        <taxon>Bacteria</taxon>
        <taxon>Bacillati</taxon>
        <taxon>Bacillota</taxon>
        <taxon>Clostridia</taxon>
        <taxon>Lachnospirales</taxon>
        <taxon>Lachnospiraceae</taxon>
        <taxon>Eisenbergiella</taxon>
    </lineage>
</organism>
<evidence type="ECO:0000256" key="12">
    <source>
        <dbReference type="SAM" id="Phobius"/>
    </source>
</evidence>
<evidence type="ECO:0000256" key="8">
    <source>
        <dbReference type="ARBA" id="ARBA00022840"/>
    </source>
</evidence>
<keyword evidence="2" id="KW-1003">Cell membrane</keyword>
<feature type="domain" description="HAMP" evidence="13">
    <location>
        <begin position="339"/>
        <end position="391"/>
    </location>
</feature>
<keyword evidence="4" id="KW-0808">Transferase</keyword>
<feature type="transmembrane region" description="Helical" evidence="12">
    <location>
        <begin position="312"/>
        <end position="335"/>
    </location>
</feature>
<evidence type="ECO:0000256" key="1">
    <source>
        <dbReference type="ARBA" id="ARBA00004651"/>
    </source>
</evidence>
<dbReference type="GO" id="GO:0005524">
    <property type="term" value="F:ATP binding"/>
    <property type="evidence" value="ECO:0007669"/>
    <property type="project" value="UniProtKB-KW"/>
</dbReference>
<keyword evidence="8" id="KW-0067">ATP-binding</keyword>
<evidence type="ECO:0000259" key="13">
    <source>
        <dbReference type="PROSITE" id="PS50885"/>
    </source>
</evidence>
<dbReference type="AlphaFoldDB" id="A0A3E3IAQ5"/>
<dbReference type="GO" id="GO:0000155">
    <property type="term" value="F:phosphorelay sensor kinase activity"/>
    <property type="evidence" value="ECO:0007669"/>
    <property type="project" value="InterPro"/>
</dbReference>
<evidence type="ECO:0000256" key="9">
    <source>
        <dbReference type="ARBA" id="ARBA00022989"/>
    </source>
</evidence>
<accession>A0A3E3IAQ5</accession>
<evidence type="ECO:0000256" key="2">
    <source>
        <dbReference type="ARBA" id="ARBA00022475"/>
    </source>
</evidence>
<dbReference type="Gene3D" id="3.30.565.10">
    <property type="entry name" value="Histidine kinase-like ATPase, C-terminal domain"/>
    <property type="match status" value="1"/>
</dbReference>
<dbReference type="Pfam" id="PF06580">
    <property type="entry name" value="His_kinase"/>
    <property type="match status" value="1"/>
</dbReference>
<dbReference type="InterPro" id="IPR050640">
    <property type="entry name" value="Bact_2-comp_sensor_kinase"/>
</dbReference>
<feature type="transmembrane region" description="Helical" evidence="12">
    <location>
        <begin position="20"/>
        <end position="42"/>
    </location>
</feature>
<evidence type="ECO:0000256" key="4">
    <source>
        <dbReference type="ARBA" id="ARBA00022679"/>
    </source>
</evidence>
<dbReference type="SMART" id="SM00304">
    <property type="entry name" value="HAMP"/>
    <property type="match status" value="1"/>
</dbReference>
<dbReference type="SUPFAM" id="SSF158472">
    <property type="entry name" value="HAMP domain-like"/>
    <property type="match status" value="1"/>
</dbReference>
<evidence type="ECO:0000256" key="6">
    <source>
        <dbReference type="ARBA" id="ARBA00022741"/>
    </source>
</evidence>
<evidence type="ECO:0000256" key="11">
    <source>
        <dbReference type="ARBA" id="ARBA00023136"/>
    </source>
</evidence>
<dbReference type="SUPFAM" id="SSF55874">
    <property type="entry name" value="ATPase domain of HSP90 chaperone/DNA topoisomerase II/histidine kinase"/>
    <property type="match status" value="1"/>
</dbReference>
<sequence length="629" mass="72812">MKGILYKLRIQKSLSAKITWMNVSIILLIFITLIIATVSINYQLTLGNEKQKMNVYISNTLSSIDNKLKDMGRVSLMTYSDERTQEILKSYNSYEYAKQLESVEYLRKLYTSLITIREDINSVYLFDLDSLIFWQDNMDPSQRRNYDMSSFIKKMEEWERREKSVSGCRLVVGTQPDFMRYSLRRLENEYTNHCIYLVRGIKSFSPNEQIGHIVLITNMEDIRDVLNEYLDDEVEYTLLTEEGDIVCDEASVCLGKNMKNAAPEIYYKMNGSSGVFQENINGVPWLITYQKSDYSGMILVTRRAVGLIWKDAMRFIGITVIIFVILLGITVWLTFHGTKRMLRPLKFLSDSMAHFDQDDMGMRFVVTTQDETGQLVASFNNMMDIINQLIESEYEGKVRLKEAELKQQRMSLLYLKNQINPHFLYNTLDTIRIKAELNGDRDVAAMIMQMVDFFRLSVKADSQMVTVSHEIRLIQAYLKLMCCRYPQLICEYEIDETLLQVEMPNFILQPLIENSVMHGLRAVVYRGKVKLSVCRDEENEEKIIIKIYDNGAGMSRGTKSLLENVLKNAGDESCETGSEEMHIGIVNVQRRLKMFYPDTAGLSYQDNPEGGVTVTLIINNNLEREGMKK</sequence>
<keyword evidence="11 12" id="KW-0472">Membrane</keyword>
<evidence type="ECO:0000256" key="10">
    <source>
        <dbReference type="ARBA" id="ARBA00023012"/>
    </source>
</evidence>
<dbReference type="EMBL" id="QVLV01000002">
    <property type="protein sequence ID" value="RGE64127.1"/>
    <property type="molecule type" value="Genomic_DNA"/>
</dbReference>
<keyword evidence="7 14" id="KW-0418">Kinase</keyword>
<dbReference type="Proteomes" id="UP000260812">
    <property type="component" value="Unassembled WGS sequence"/>
</dbReference>
<evidence type="ECO:0000313" key="14">
    <source>
        <dbReference type="EMBL" id="RGE64127.1"/>
    </source>
</evidence>
<reference evidence="14" key="1">
    <citation type="submission" date="2018-08" db="EMBL/GenBank/DDBJ databases">
        <title>A genome reference for cultivated species of the human gut microbiota.</title>
        <authorList>
            <person name="Zou Y."/>
            <person name="Xue W."/>
            <person name="Luo G."/>
        </authorList>
    </citation>
    <scope>NUCLEOTIDE SEQUENCE [LARGE SCALE GENOMIC DNA]</scope>
    <source>
        <strain evidence="14">TF05-5AC</strain>
    </source>
</reference>
<dbReference type="PANTHER" id="PTHR34220:SF11">
    <property type="entry name" value="SENSOR PROTEIN KINASE HPTS"/>
    <property type="match status" value="1"/>
</dbReference>
<dbReference type="Gene3D" id="6.10.340.10">
    <property type="match status" value="1"/>
</dbReference>
<evidence type="ECO:0000256" key="7">
    <source>
        <dbReference type="ARBA" id="ARBA00022777"/>
    </source>
</evidence>
<keyword evidence="10" id="KW-0902">Two-component regulatory system</keyword>
<comment type="caution">
    <text evidence="14">The sequence shown here is derived from an EMBL/GenBank/DDBJ whole genome shotgun (WGS) entry which is preliminary data.</text>
</comment>
<keyword evidence="9 12" id="KW-1133">Transmembrane helix</keyword>
<dbReference type="InterPro" id="IPR010559">
    <property type="entry name" value="Sig_transdc_His_kin_internal"/>
</dbReference>
<protein>
    <submittedName>
        <fullName evidence="14">Sensor histidine kinase</fullName>
    </submittedName>
</protein>
<keyword evidence="5 12" id="KW-0812">Transmembrane</keyword>
<keyword evidence="3" id="KW-0597">Phosphoprotein</keyword>